<dbReference type="AlphaFoldDB" id="A0A7Y9FC99"/>
<proteinExistence type="inferred from homology"/>
<comment type="similarity">
    <text evidence="2">Belongs to the MoaD family.</text>
</comment>
<accession>A0A7Y9FC99</accession>
<dbReference type="RefSeq" id="WP_140459059.1">
    <property type="nucleotide sequence ID" value="NZ_BAABFI010000004.1"/>
</dbReference>
<keyword evidence="1" id="KW-0547">Nucleotide-binding</keyword>
<dbReference type="Gene3D" id="3.10.20.30">
    <property type="match status" value="1"/>
</dbReference>
<dbReference type="GO" id="GO:1990133">
    <property type="term" value="C:molybdopterin adenylyltransferase complex"/>
    <property type="evidence" value="ECO:0007669"/>
    <property type="project" value="TreeGrafter"/>
</dbReference>
<reference evidence="5 8" key="2">
    <citation type="submission" date="2021-01" db="EMBL/GenBank/DDBJ databases">
        <title>Whole genome shotgun sequence of Cellulomonas oligotrophica NBRC 109435.</title>
        <authorList>
            <person name="Komaki H."/>
            <person name="Tamura T."/>
        </authorList>
    </citation>
    <scope>NUCLEOTIDE SEQUENCE [LARGE SCALE GENOMIC DNA]</scope>
    <source>
        <strain evidence="5 8">NBRC 109435</strain>
    </source>
</reference>
<dbReference type="EMBL" id="JACCBK010000001">
    <property type="protein sequence ID" value="NYD84610.1"/>
    <property type="molecule type" value="Genomic_DNA"/>
</dbReference>
<sequence>MTTTTAPVTVRYFAAAHEAAGVAEEVVPLAGGATVGDLLDALAQRHGPGLRDVLALCAVLVDGTLHRDRDRPLGTPTTVDVLPPFAGG</sequence>
<reference evidence="6 7" key="1">
    <citation type="submission" date="2020-07" db="EMBL/GenBank/DDBJ databases">
        <title>Sequencing the genomes of 1000 actinobacteria strains.</title>
        <authorList>
            <person name="Klenk H.-P."/>
        </authorList>
    </citation>
    <scope>NUCLEOTIDE SEQUENCE [LARGE SCALE GENOMIC DNA]</scope>
    <source>
        <strain evidence="6 7">DSM 24482</strain>
    </source>
</reference>
<dbReference type="PANTHER" id="PTHR33359:SF1">
    <property type="entry name" value="MOLYBDOPTERIN SYNTHASE SULFUR CARRIER SUBUNIT"/>
    <property type="match status" value="1"/>
</dbReference>
<dbReference type="PANTHER" id="PTHR33359">
    <property type="entry name" value="MOLYBDOPTERIN SYNTHASE SULFUR CARRIER SUBUNIT"/>
    <property type="match status" value="1"/>
</dbReference>
<dbReference type="EMBL" id="BONN01000002">
    <property type="protein sequence ID" value="GIG31677.1"/>
    <property type="molecule type" value="Genomic_DNA"/>
</dbReference>
<evidence type="ECO:0000256" key="1">
    <source>
        <dbReference type="ARBA" id="ARBA00022741"/>
    </source>
</evidence>
<evidence type="ECO:0000313" key="5">
    <source>
        <dbReference type="EMBL" id="GIG31677.1"/>
    </source>
</evidence>
<dbReference type="Pfam" id="PF02597">
    <property type="entry name" value="ThiS"/>
    <property type="match status" value="1"/>
</dbReference>
<evidence type="ECO:0000313" key="6">
    <source>
        <dbReference type="EMBL" id="NYD84610.1"/>
    </source>
</evidence>
<evidence type="ECO:0000313" key="8">
    <source>
        <dbReference type="Proteomes" id="UP000618382"/>
    </source>
</evidence>
<comment type="caution">
    <text evidence="6">The sequence shown here is derived from an EMBL/GenBank/DDBJ whole genome shotgun (WGS) entry which is preliminary data.</text>
</comment>
<evidence type="ECO:0000256" key="4">
    <source>
        <dbReference type="SAM" id="MobiDB-lite"/>
    </source>
</evidence>
<evidence type="ECO:0000256" key="2">
    <source>
        <dbReference type="ARBA" id="ARBA00024200"/>
    </source>
</evidence>
<dbReference type="Proteomes" id="UP000618382">
    <property type="component" value="Unassembled WGS sequence"/>
</dbReference>
<dbReference type="InterPro" id="IPR012675">
    <property type="entry name" value="Beta-grasp_dom_sf"/>
</dbReference>
<dbReference type="SUPFAM" id="SSF54285">
    <property type="entry name" value="MoaD/ThiS"/>
    <property type="match status" value="1"/>
</dbReference>
<protein>
    <recommendedName>
        <fullName evidence="3">Molybdopterin synthase sulfur carrier subunit</fullName>
    </recommendedName>
</protein>
<keyword evidence="8" id="KW-1185">Reference proteome</keyword>
<dbReference type="InterPro" id="IPR016155">
    <property type="entry name" value="Mopterin_synth/thiamin_S_b"/>
</dbReference>
<organism evidence="6 7">
    <name type="scientific">Cellulomonas oligotrophica</name>
    <dbReference type="NCBI Taxonomy" id="931536"/>
    <lineage>
        <taxon>Bacteria</taxon>
        <taxon>Bacillati</taxon>
        <taxon>Actinomycetota</taxon>
        <taxon>Actinomycetes</taxon>
        <taxon>Micrococcales</taxon>
        <taxon>Cellulomonadaceae</taxon>
        <taxon>Cellulomonas</taxon>
    </lineage>
</organism>
<dbReference type="InterPro" id="IPR044672">
    <property type="entry name" value="MOCS2A"/>
</dbReference>
<name>A0A7Y9FC99_9CELL</name>
<gene>
    <name evidence="6" type="ORF">BKA21_000159</name>
    <name evidence="5" type="ORF">Col01nite_08360</name>
</gene>
<dbReference type="GO" id="GO:0006777">
    <property type="term" value="P:Mo-molybdopterin cofactor biosynthetic process"/>
    <property type="evidence" value="ECO:0007669"/>
    <property type="project" value="InterPro"/>
</dbReference>
<dbReference type="GO" id="GO:0000166">
    <property type="term" value="F:nucleotide binding"/>
    <property type="evidence" value="ECO:0007669"/>
    <property type="project" value="UniProtKB-KW"/>
</dbReference>
<dbReference type="CDD" id="cd17040">
    <property type="entry name" value="Ubl_MoaD_like"/>
    <property type="match status" value="1"/>
</dbReference>
<evidence type="ECO:0000313" key="7">
    <source>
        <dbReference type="Proteomes" id="UP000577956"/>
    </source>
</evidence>
<dbReference type="InterPro" id="IPR003749">
    <property type="entry name" value="ThiS/MoaD-like"/>
</dbReference>
<evidence type="ECO:0000256" key="3">
    <source>
        <dbReference type="ARBA" id="ARBA00024247"/>
    </source>
</evidence>
<feature type="region of interest" description="Disordered" evidence="4">
    <location>
        <begin position="67"/>
        <end position="88"/>
    </location>
</feature>
<dbReference type="Proteomes" id="UP000577956">
    <property type="component" value="Unassembled WGS sequence"/>
</dbReference>